<keyword evidence="9" id="KW-0325">Glycoprotein</keyword>
<feature type="transmembrane region" description="Helical" evidence="12">
    <location>
        <begin position="406"/>
        <end position="425"/>
    </location>
</feature>
<keyword evidence="6" id="KW-0297">G-protein coupled receptor</keyword>
<dbReference type="InterPro" id="IPR000276">
    <property type="entry name" value="GPCR_Rhodpsn"/>
</dbReference>
<keyword evidence="15" id="KW-1185">Reference proteome</keyword>
<name>A0ABN9KWP9_9NEOB</name>
<dbReference type="EMBL" id="CAUEEQ010002980">
    <property type="protein sequence ID" value="CAJ0924095.1"/>
    <property type="molecule type" value="Genomic_DNA"/>
</dbReference>
<dbReference type="Gene3D" id="1.20.1070.10">
    <property type="entry name" value="Rhodopsin 7-helix transmembrane proteins"/>
    <property type="match status" value="1"/>
</dbReference>
<keyword evidence="7 12" id="KW-0472">Membrane</keyword>
<reference evidence="14" key="1">
    <citation type="submission" date="2023-07" db="EMBL/GenBank/DDBJ databases">
        <authorList>
            <person name="Stuckert A."/>
        </authorList>
    </citation>
    <scope>NUCLEOTIDE SEQUENCE</scope>
</reference>
<feature type="transmembrane region" description="Helical" evidence="12">
    <location>
        <begin position="258"/>
        <end position="284"/>
    </location>
</feature>
<evidence type="ECO:0000256" key="3">
    <source>
        <dbReference type="ARBA" id="ARBA00022475"/>
    </source>
</evidence>
<dbReference type="PANTHER" id="PTHR11866:SF14">
    <property type="entry name" value="PROSTAGLANDIN D2 RECEPTOR"/>
    <property type="match status" value="1"/>
</dbReference>
<comment type="subcellular location">
    <subcellularLocation>
        <location evidence="1">Cell membrane</location>
        <topology evidence="1">Multi-pass membrane protein</topology>
    </subcellularLocation>
</comment>
<keyword evidence="10" id="KW-0807">Transducer</keyword>
<protein>
    <recommendedName>
        <fullName evidence="2">Thromboxane A2 receptor</fullName>
    </recommendedName>
    <alternativeName>
        <fullName evidence="11">Prostanoid TP receptor</fullName>
    </alternativeName>
</protein>
<comment type="caution">
    <text evidence="14">The sequence shown here is derived from an EMBL/GenBank/DDBJ whole genome shotgun (WGS) entry which is preliminary data.</text>
</comment>
<evidence type="ECO:0000256" key="7">
    <source>
        <dbReference type="ARBA" id="ARBA00023136"/>
    </source>
</evidence>
<gene>
    <name evidence="14" type="ORF">RIMI_LOCUS2170918</name>
</gene>
<keyword evidence="8" id="KW-0675">Receptor</keyword>
<keyword evidence="5 12" id="KW-1133">Transmembrane helix</keyword>
<evidence type="ECO:0000313" key="15">
    <source>
        <dbReference type="Proteomes" id="UP001176940"/>
    </source>
</evidence>
<feature type="transmembrane region" description="Helical" evidence="12">
    <location>
        <begin position="344"/>
        <end position="368"/>
    </location>
</feature>
<evidence type="ECO:0000256" key="12">
    <source>
        <dbReference type="SAM" id="Phobius"/>
    </source>
</evidence>
<evidence type="ECO:0000256" key="2">
    <source>
        <dbReference type="ARBA" id="ARBA00017628"/>
    </source>
</evidence>
<organism evidence="14 15">
    <name type="scientific">Ranitomeya imitator</name>
    <name type="common">mimic poison frog</name>
    <dbReference type="NCBI Taxonomy" id="111125"/>
    <lineage>
        <taxon>Eukaryota</taxon>
        <taxon>Metazoa</taxon>
        <taxon>Chordata</taxon>
        <taxon>Craniata</taxon>
        <taxon>Vertebrata</taxon>
        <taxon>Euteleostomi</taxon>
        <taxon>Amphibia</taxon>
        <taxon>Batrachia</taxon>
        <taxon>Anura</taxon>
        <taxon>Neobatrachia</taxon>
        <taxon>Hyloidea</taxon>
        <taxon>Dendrobatidae</taxon>
        <taxon>Dendrobatinae</taxon>
        <taxon>Ranitomeya</taxon>
    </lineage>
</organism>
<dbReference type="PRINTS" id="PR01788">
    <property type="entry name" value="PROSTANOIDR"/>
</dbReference>
<dbReference type="InterPro" id="IPR017452">
    <property type="entry name" value="GPCR_Rhodpsn_7TM"/>
</dbReference>
<feature type="transmembrane region" description="Helical" evidence="12">
    <location>
        <begin position="296"/>
        <end position="317"/>
    </location>
</feature>
<evidence type="ECO:0000256" key="6">
    <source>
        <dbReference type="ARBA" id="ARBA00023040"/>
    </source>
</evidence>
<evidence type="ECO:0000256" key="8">
    <source>
        <dbReference type="ARBA" id="ARBA00023170"/>
    </source>
</evidence>
<sequence>MPKGPFTFSDAAAIPTTIRIAAASLFGRWRAVTQTALQRPTMPVTRVNIGQYRRSAERSAGGQTAVVYTLLTDKSRSTYQRLLQELKNLQPGLQPNNLMLDFELAAIQAFENAPLDDVISQRPAVSEEGDEMLRQSVRRARGIGHLTSIDGGLNAELYLSILQEELRQAIQGDFSAIPSSLLFFAGLLGNIIAIFILWQHKLRSRKKTSVFYILVTGLTVTNLMGKCLVSPMVSAAYYKNQTLVQMVENRMLCDVFSFFMIFFGLAPMLILLAMALDCWIALANPFFYHIHITKKFAVLVPVMVYVFSAVFCAMPFFGIGKFDQYCPGTWCFIQMTAEPSEPRVLAYSLLYGTVMGLLVVAIIICNVGTMTRLYQMYKIQNQRNSIKVGPKVELVKQSGMEELDHLILLAVMTILFSVCSLPLTVRIRSCQMCVQIVVQVFAVVSLLNIDCDIHVVS</sequence>
<feature type="transmembrane region" description="Helical" evidence="12">
    <location>
        <begin position="176"/>
        <end position="198"/>
    </location>
</feature>
<feature type="domain" description="G-protein coupled receptors family 1 profile" evidence="13">
    <location>
        <begin position="189"/>
        <end position="425"/>
    </location>
</feature>
<evidence type="ECO:0000313" key="14">
    <source>
        <dbReference type="EMBL" id="CAJ0924095.1"/>
    </source>
</evidence>
<dbReference type="Pfam" id="PF00001">
    <property type="entry name" value="7tm_1"/>
    <property type="match status" value="1"/>
</dbReference>
<feature type="transmembrane region" description="Helical" evidence="12">
    <location>
        <begin position="210"/>
        <end position="238"/>
    </location>
</feature>
<evidence type="ECO:0000256" key="9">
    <source>
        <dbReference type="ARBA" id="ARBA00023180"/>
    </source>
</evidence>
<evidence type="ECO:0000256" key="1">
    <source>
        <dbReference type="ARBA" id="ARBA00004651"/>
    </source>
</evidence>
<evidence type="ECO:0000256" key="5">
    <source>
        <dbReference type="ARBA" id="ARBA00022989"/>
    </source>
</evidence>
<evidence type="ECO:0000259" key="13">
    <source>
        <dbReference type="PROSITE" id="PS50262"/>
    </source>
</evidence>
<keyword evidence="4 12" id="KW-0812">Transmembrane</keyword>
<keyword evidence="3" id="KW-1003">Cell membrane</keyword>
<dbReference type="InterPro" id="IPR001105">
    <property type="entry name" value="Thbox_rcpt"/>
</dbReference>
<evidence type="ECO:0000256" key="11">
    <source>
        <dbReference type="ARBA" id="ARBA00029815"/>
    </source>
</evidence>
<evidence type="ECO:0000256" key="4">
    <source>
        <dbReference type="ARBA" id="ARBA00022692"/>
    </source>
</evidence>
<dbReference type="PANTHER" id="PTHR11866">
    <property type="entry name" value="G-PROTEIN COUPLED RECEPTOR FAMILY 1 MEMBER"/>
    <property type="match status" value="1"/>
</dbReference>
<dbReference type="SUPFAM" id="SSF81321">
    <property type="entry name" value="Family A G protein-coupled receptor-like"/>
    <property type="match status" value="1"/>
</dbReference>
<evidence type="ECO:0000256" key="10">
    <source>
        <dbReference type="ARBA" id="ARBA00023224"/>
    </source>
</evidence>
<dbReference type="Proteomes" id="UP001176940">
    <property type="component" value="Unassembled WGS sequence"/>
</dbReference>
<dbReference type="PRINTS" id="PR00429">
    <property type="entry name" value="THROMBOXANER"/>
</dbReference>
<proteinExistence type="predicted"/>
<dbReference type="InterPro" id="IPR008365">
    <property type="entry name" value="Prostanoid_rcpt"/>
</dbReference>
<accession>A0ABN9KWP9</accession>
<dbReference type="PROSITE" id="PS50262">
    <property type="entry name" value="G_PROTEIN_RECEP_F1_2"/>
    <property type="match status" value="1"/>
</dbReference>